<name>A0A815VGE5_9BILA</name>
<organism evidence="1 5">
    <name type="scientific">Rotaria magnacalcarata</name>
    <dbReference type="NCBI Taxonomy" id="392030"/>
    <lineage>
        <taxon>Eukaryota</taxon>
        <taxon>Metazoa</taxon>
        <taxon>Spiralia</taxon>
        <taxon>Gnathifera</taxon>
        <taxon>Rotifera</taxon>
        <taxon>Eurotatoria</taxon>
        <taxon>Bdelloidea</taxon>
        <taxon>Philodinida</taxon>
        <taxon>Philodinidae</taxon>
        <taxon>Rotaria</taxon>
    </lineage>
</organism>
<dbReference type="EMBL" id="CAJNOV010013700">
    <property type="protein sequence ID" value="CAF1530173.1"/>
    <property type="molecule type" value="Genomic_DNA"/>
</dbReference>
<protein>
    <submittedName>
        <fullName evidence="1">Uncharacterized protein</fullName>
    </submittedName>
</protein>
<evidence type="ECO:0000313" key="2">
    <source>
        <dbReference type="EMBL" id="CAF2247100.1"/>
    </source>
</evidence>
<reference evidence="1" key="1">
    <citation type="submission" date="2021-02" db="EMBL/GenBank/DDBJ databases">
        <authorList>
            <person name="Nowell W R."/>
        </authorList>
    </citation>
    <scope>NUCLEOTIDE SEQUENCE</scope>
</reference>
<dbReference type="EMBL" id="CAJNRE010020923">
    <property type="protein sequence ID" value="CAF2247100.1"/>
    <property type="molecule type" value="Genomic_DNA"/>
</dbReference>
<evidence type="ECO:0000313" key="4">
    <source>
        <dbReference type="EMBL" id="CAF3949158.1"/>
    </source>
</evidence>
<dbReference type="Proteomes" id="UP000663824">
    <property type="component" value="Unassembled WGS sequence"/>
</dbReference>
<dbReference type="AlphaFoldDB" id="A0A815VGE5"/>
<gene>
    <name evidence="3" type="ORF">BYL167_LOCUS8171</name>
    <name evidence="1" type="ORF">CJN711_LOCUS28989</name>
    <name evidence="2" type="ORF">MBJ925_LOCUS37663</name>
    <name evidence="4" type="ORF">SMN809_LOCUS9151</name>
</gene>
<proteinExistence type="predicted"/>
<dbReference type="EMBL" id="CAJOBI010002908">
    <property type="protein sequence ID" value="CAF3949158.1"/>
    <property type="molecule type" value="Genomic_DNA"/>
</dbReference>
<dbReference type="Proteomes" id="UP000681967">
    <property type="component" value="Unassembled WGS sequence"/>
</dbReference>
<evidence type="ECO:0000313" key="5">
    <source>
        <dbReference type="Proteomes" id="UP000663855"/>
    </source>
</evidence>
<dbReference type="Proteomes" id="UP000663855">
    <property type="component" value="Unassembled WGS sequence"/>
</dbReference>
<dbReference type="EMBL" id="CAJOBH010002207">
    <property type="protein sequence ID" value="CAF3895114.1"/>
    <property type="molecule type" value="Genomic_DNA"/>
</dbReference>
<evidence type="ECO:0000313" key="3">
    <source>
        <dbReference type="EMBL" id="CAF3895114.1"/>
    </source>
</evidence>
<accession>A0A815VGE5</accession>
<evidence type="ECO:0000313" key="1">
    <source>
        <dbReference type="EMBL" id="CAF1530173.1"/>
    </source>
</evidence>
<comment type="caution">
    <text evidence="1">The sequence shown here is derived from an EMBL/GenBank/DDBJ whole genome shotgun (WGS) entry which is preliminary data.</text>
</comment>
<sequence length="458" mass="53236">MTATSEPIKSLLFCLDKSNNSNLKHHLSNFSTRFFTDSKYLIKSILLNKTTEFKPSALILTGDFNSIKEILASQHTYSIKNFIFCQNFTRQIYEPLIIESKPIDRIIGLFTTIEDLKDALEDILIRQTHDRQLIRFITGNLESYLWYEFLKDTSSKIDTGPYKQSNDLFNINRQLEYDPLITLYTLRSSIHNLSQRKISNKKIFYGTVIKKTLIEKLQSNINNIISFNSFVSLQGHNRINEARYQSIQCCSRRNDEASVIFELESADQPTFKIIQVFVSNHDINLWIVQLVGTHECVKLSKQFSYFKRTTMTSTQCQQPEILFGEILIAMDEIDKAYTFFFQIFIKQYDQLDRIYKTANQLWENEKKYAVAISQITTQFQQIKSITSTYKTGDKRKDELTFLESEIDSTWETPIALQDASKINELLAPISYQVDQILGGGNLSKLPRPVPEKRCCTLF</sequence>
<dbReference type="Proteomes" id="UP000676336">
    <property type="component" value="Unassembled WGS sequence"/>
</dbReference>